<dbReference type="Pfam" id="PF13715">
    <property type="entry name" value="CarbopepD_reg_2"/>
    <property type="match status" value="1"/>
</dbReference>
<feature type="domain" description="TonB-dependent receptor plug" evidence="8">
    <location>
        <begin position="138"/>
        <end position="218"/>
    </location>
</feature>
<accession>A0A2D0MXS0</accession>
<dbReference type="InterPro" id="IPR008969">
    <property type="entry name" value="CarboxyPept-like_regulatory"/>
</dbReference>
<dbReference type="Proteomes" id="UP000223913">
    <property type="component" value="Unassembled WGS sequence"/>
</dbReference>
<reference evidence="9 10" key="1">
    <citation type="submission" date="2017-10" db="EMBL/GenBank/DDBJ databases">
        <title>The draft genome sequence of Lewinella nigricans NBRC 102662.</title>
        <authorList>
            <person name="Wang K."/>
        </authorList>
    </citation>
    <scope>NUCLEOTIDE SEQUENCE [LARGE SCALE GENOMIC DNA]</scope>
    <source>
        <strain evidence="9 10">NBRC 102662</strain>
    </source>
</reference>
<dbReference type="EMBL" id="PDUD01000065">
    <property type="protein sequence ID" value="PHN01035.1"/>
    <property type="molecule type" value="Genomic_DNA"/>
</dbReference>
<evidence type="ECO:0000313" key="10">
    <source>
        <dbReference type="Proteomes" id="UP000223913"/>
    </source>
</evidence>
<comment type="caution">
    <text evidence="9">The sequence shown here is derived from an EMBL/GenBank/DDBJ whole genome shotgun (WGS) entry which is preliminary data.</text>
</comment>
<dbReference type="InterPro" id="IPR012910">
    <property type="entry name" value="Plug_dom"/>
</dbReference>
<dbReference type="SUPFAM" id="SSF56935">
    <property type="entry name" value="Porins"/>
    <property type="match status" value="1"/>
</dbReference>
<evidence type="ECO:0000256" key="2">
    <source>
        <dbReference type="ARBA" id="ARBA00022448"/>
    </source>
</evidence>
<gene>
    <name evidence="9" type="ORF">CRP01_39210</name>
</gene>
<dbReference type="AlphaFoldDB" id="A0A2D0MXS0"/>
<dbReference type="Gene3D" id="2.40.170.20">
    <property type="entry name" value="TonB-dependent receptor, beta-barrel domain"/>
    <property type="match status" value="1"/>
</dbReference>
<keyword evidence="5 7" id="KW-0472">Membrane</keyword>
<comment type="subcellular location">
    <subcellularLocation>
        <location evidence="1 7">Cell outer membrane</location>
        <topology evidence="1 7">Multi-pass membrane protein</topology>
    </subcellularLocation>
</comment>
<dbReference type="PROSITE" id="PS52016">
    <property type="entry name" value="TONB_DEPENDENT_REC_3"/>
    <property type="match status" value="1"/>
</dbReference>
<keyword evidence="3 7" id="KW-1134">Transmembrane beta strand</keyword>
<dbReference type="OrthoDB" id="1075473at2"/>
<organism evidence="9 10">
    <name type="scientific">Flavilitoribacter nigricans (strain ATCC 23147 / DSM 23189 / NBRC 102662 / NCIMB 1420 / SS-2)</name>
    <name type="common">Lewinella nigricans</name>
    <dbReference type="NCBI Taxonomy" id="1122177"/>
    <lineage>
        <taxon>Bacteria</taxon>
        <taxon>Pseudomonadati</taxon>
        <taxon>Bacteroidota</taxon>
        <taxon>Saprospiria</taxon>
        <taxon>Saprospirales</taxon>
        <taxon>Lewinellaceae</taxon>
        <taxon>Flavilitoribacter</taxon>
    </lineage>
</organism>
<protein>
    <submittedName>
        <fullName evidence="9">TonB-dependent receptor</fullName>
    </submittedName>
</protein>
<dbReference type="SUPFAM" id="SSF49464">
    <property type="entry name" value="Carboxypeptidase regulatory domain-like"/>
    <property type="match status" value="1"/>
</dbReference>
<dbReference type="Gene3D" id="2.60.40.1120">
    <property type="entry name" value="Carboxypeptidase-like, regulatory domain"/>
    <property type="match status" value="1"/>
</dbReference>
<evidence type="ECO:0000256" key="5">
    <source>
        <dbReference type="ARBA" id="ARBA00023136"/>
    </source>
</evidence>
<evidence type="ECO:0000256" key="1">
    <source>
        <dbReference type="ARBA" id="ARBA00004571"/>
    </source>
</evidence>
<dbReference type="Pfam" id="PF07715">
    <property type="entry name" value="Plug"/>
    <property type="match status" value="1"/>
</dbReference>
<keyword evidence="6 7" id="KW-0998">Cell outer membrane</keyword>
<comment type="similarity">
    <text evidence="7">Belongs to the TonB-dependent receptor family.</text>
</comment>
<keyword evidence="4 7" id="KW-0812">Transmembrane</keyword>
<dbReference type="InterPro" id="IPR039426">
    <property type="entry name" value="TonB-dep_rcpt-like"/>
</dbReference>
<evidence type="ECO:0000256" key="3">
    <source>
        <dbReference type="ARBA" id="ARBA00022452"/>
    </source>
</evidence>
<evidence type="ECO:0000256" key="4">
    <source>
        <dbReference type="ARBA" id="ARBA00022692"/>
    </source>
</evidence>
<evidence type="ECO:0000256" key="7">
    <source>
        <dbReference type="PROSITE-ProRule" id="PRU01360"/>
    </source>
</evidence>
<keyword evidence="10" id="KW-1185">Reference proteome</keyword>
<keyword evidence="9" id="KW-0675">Receptor</keyword>
<sequence>MKFPTVFSLFLIYGLLIPAANGQSRISGRVVDKQDRPIVGANVYLADTYDGTSSDTDGNFNFQTAETSNKELIVTYLGFSEFRQEIPLPQDSTYLQIVLQEDAFELASVVITAGTFDAGEEGKREVLKPLDIVTTAGATADIAGVLNTLPGTTTVGESGRLFVRGGEGYETKTFIDGLQVMNFYSPAAPNTPSRSRFLPFMFSGTSFSTGGYSAEYGQALSSALILQSKFLAPQERTDISLMSVGIDAATTQVWEEASLSAKGQYTNLDPYLGLIDQQLDWIDAPTSWEGSVAYRKKISSSGILKLFGNFNRSAFSLNRTDLLDPELKTQTSITNNYGYLNAMVQEVIGNDWTLKGGFSYTQNRENIGLNTARVKEREQGLHSKLVFSRQLSGNAAVKFGTEYFNRSFLQDYRQPDQFSNRYQFTEQLGALFAESDIYLSDKLLARVGLRSEYVALSRDLHLAPRLSLAYKTTENSQFSAAFGHFRQTVQNEWLMRSPDLAQEQAEHYILNYQITAGKRTFRIEAYHKRYRDLIKYTTGADQLPQQLSNGGSGYARGVDLFWRDNRTFRNVDYWVSYSYLDTERDYRNYPSAATPHFAARHNFSVVYKHFITGLKSQIGLTYTYGSGRPYHDPNRPGFMEERTPAYRDLSANLSYLFRDNIILHLSASNVLGREQIFGYEYAARPDENGSYPGRAIRPPAPRFLFAGIFITFSPDAVLNQLPNL</sequence>
<dbReference type="RefSeq" id="WP_099155567.1">
    <property type="nucleotide sequence ID" value="NZ_PDUD01000065.1"/>
</dbReference>
<evidence type="ECO:0000259" key="8">
    <source>
        <dbReference type="Pfam" id="PF07715"/>
    </source>
</evidence>
<dbReference type="InterPro" id="IPR036942">
    <property type="entry name" value="Beta-barrel_TonB_sf"/>
</dbReference>
<dbReference type="GO" id="GO:0009279">
    <property type="term" value="C:cell outer membrane"/>
    <property type="evidence" value="ECO:0007669"/>
    <property type="project" value="UniProtKB-SubCell"/>
</dbReference>
<proteinExistence type="inferred from homology"/>
<evidence type="ECO:0000313" key="9">
    <source>
        <dbReference type="EMBL" id="PHN01035.1"/>
    </source>
</evidence>
<name>A0A2D0MXS0_FLAN2</name>
<keyword evidence="2 7" id="KW-0813">Transport</keyword>
<evidence type="ECO:0000256" key="6">
    <source>
        <dbReference type="ARBA" id="ARBA00023237"/>
    </source>
</evidence>